<dbReference type="Pfam" id="PF05729">
    <property type="entry name" value="NACHT"/>
    <property type="match status" value="1"/>
</dbReference>
<feature type="region of interest" description="Disordered" evidence="1">
    <location>
        <begin position="158"/>
        <end position="177"/>
    </location>
</feature>
<dbReference type="AlphaFoldDB" id="A0A543JR39"/>
<dbReference type="InterPro" id="IPR027417">
    <property type="entry name" value="P-loop_NTPase"/>
</dbReference>
<accession>A0A543JR39</accession>
<evidence type="ECO:0000259" key="3">
    <source>
        <dbReference type="PROSITE" id="PS50943"/>
    </source>
</evidence>
<dbReference type="InterPro" id="IPR001387">
    <property type="entry name" value="Cro/C1-type_HTH"/>
</dbReference>
<protein>
    <submittedName>
        <fullName evidence="4">NACHT domain-containing protein</fullName>
    </submittedName>
</protein>
<feature type="transmembrane region" description="Helical" evidence="2">
    <location>
        <begin position="632"/>
        <end position="652"/>
    </location>
</feature>
<feature type="transmembrane region" description="Helical" evidence="2">
    <location>
        <begin position="672"/>
        <end position="692"/>
    </location>
</feature>
<keyword evidence="2" id="KW-0472">Membrane</keyword>
<dbReference type="EMBL" id="VFPP01000001">
    <property type="protein sequence ID" value="TQM85300.1"/>
    <property type="molecule type" value="Genomic_DNA"/>
</dbReference>
<evidence type="ECO:0000313" key="4">
    <source>
        <dbReference type="EMBL" id="TQM85300.1"/>
    </source>
</evidence>
<feature type="transmembrane region" description="Helical" evidence="2">
    <location>
        <begin position="713"/>
        <end position="732"/>
    </location>
</feature>
<feature type="region of interest" description="Disordered" evidence="1">
    <location>
        <begin position="836"/>
        <end position="860"/>
    </location>
</feature>
<comment type="caution">
    <text evidence="4">The sequence shown here is derived from an EMBL/GenBank/DDBJ whole genome shotgun (WGS) entry which is preliminary data.</text>
</comment>
<dbReference type="Pfam" id="PF13560">
    <property type="entry name" value="HTH_31"/>
    <property type="match status" value="1"/>
</dbReference>
<dbReference type="GO" id="GO:0003677">
    <property type="term" value="F:DNA binding"/>
    <property type="evidence" value="ECO:0007669"/>
    <property type="project" value="InterPro"/>
</dbReference>
<keyword evidence="2" id="KW-0812">Transmembrane</keyword>
<feature type="transmembrane region" description="Helical" evidence="2">
    <location>
        <begin position="584"/>
        <end position="604"/>
    </location>
</feature>
<keyword evidence="2" id="KW-1133">Transmembrane helix</keyword>
<evidence type="ECO:0000313" key="5">
    <source>
        <dbReference type="Proteomes" id="UP000316628"/>
    </source>
</evidence>
<evidence type="ECO:0000256" key="1">
    <source>
        <dbReference type="SAM" id="MobiDB-lite"/>
    </source>
</evidence>
<proteinExistence type="predicted"/>
<feature type="region of interest" description="Disordered" evidence="1">
    <location>
        <begin position="1"/>
        <end position="48"/>
    </location>
</feature>
<feature type="domain" description="HTH cro/C1-type" evidence="3">
    <location>
        <begin position="91"/>
        <end position="146"/>
    </location>
</feature>
<dbReference type="SMART" id="SM00530">
    <property type="entry name" value="HTH_XRE"/>
    <property type="match status" value="1"/>
</dbReference>
<dbReference type="InterPro" id="IPR007111">
    <property type="entry name" value="NACHT_NTPase"/>
</dbReference>
<dbReference type="PANTHER" id="PTHR35010">
    <property type="entry name" value="BLL4672 PROTEIN-RELATED"/>
    <property type="match status" value="1"/>
</dbReference>
<evidence type="ECO:0000256" key="2">
    <source>
        <dbReference type="SAM" id="Phobius"/>
    </source>
</evidence>
<keyword evidence="5" id="KW-1185">Reference proteome</keyword>
<dbReference type="PROSITE" id="PS50943">
    <property type="entry name" value="HTH_CROC1"/>
    <property type="match status" value="1"/>
</dbReference>
<name>A0A543JR39_9PSEU</name>
<gene>
    <name evidence="4" type="ORF">FHX81_7779</name>
</gene>
<dbReference type="Gene3D" id="3.40.50.300">
    <property type="entry name" value="P-loop containing nucleotide triphosphate hydrolases"/>
    <property type="match status" value="1"/>
</dbReference>
<organism evidence="4 5">
    <name type="scientific">Saccharothrix saharensis</name>
    <dbReference type="NCBI Taxonomy" id="571190"/>
    <lineage>
        <taxon>Bacteria</taxon>
        <taxon>Bacillati</taxon>
        <taxon>Actinomycetota</taxon>
        <taxon>Actinomycetes</taxon>
        <taxon>Pseudonocardiales</taxon>
        <taxon>Pseudonocardiaceae</taxon>
        <taxon>Saccharothrix</taxon>
    </lineage>
</organism>
<dbReference type="CDD" id="cd00093">
    <property type="entry name" value="HTH_XRE"/>
    <property type="match status" value="1"/>
</dbReference>
<feature type="transmembrane region" description="Helical" evidence="2">
    <location>
        <begin position="752"/>
        <end position="774"/>
    </location>
</feature>
<dbReference type="SUPFAM" id="SSF47413">
    <property type="entry name" value="lambda repressor-like DNA-binding domains"/>
    <property type="match status" value="1"/>
</dbReference>
<dbReference type="Proteomes" id="UP000316628">
    <property type="component" value="Unassembled WGS sequence"/>
</dbReference>
<dbReference type="InterPro" id="IPR010982">
    <property type="entry name" value="Lambda_DNA-bd_dom_sf"/>
</dbReference>
<dbReference type="SUPFAM" id="SSF52540">
    <property type="entry name" value="P-loop containing nucleoside triphosphate hydrolases"/>
    <property type="match status" value="1"/>
</dbReference>
<dbReference type="Gene3D" id="1.10.260.40">
    <property type="entry name" value="lambda repressor-like DNA-binding domains"/>
    <property type="match status" value="1"/>
</dbReference>
<sequence length="860" mass="91989">MGQSATRPGGRDPRFTGPDQRCQHWGATGTTGVRKREPRQRAEAGATRCSPVRASEKSFCGYEWSGLRYVGASDVIRGRGYEVADRFGSLLRQFRREAGLTQDELAVRSGVAVRTVRRFETGSGSNPQLSTVRQLAEALALSPSERATLLAAVGQAAAPAEPSTPDSPVASARPASTGSVRYLTANERELIDAADELADVVRARWQQEEIRRRIHDPGPLPLRWRSAGAELTDPDAPTDLAGALDGIVACYRRVPSGRLVVLGRAGAGKSMLAVRLVLDLLNPSTAAGAVPVVLGIGSWHPRKTSLHEWLVAELTRHYPGLAGPSRSGSTLAARLIESGRVLPVLDGFDEIADGLHRAALVALNQTVLPLVLTSRPDEYREAVTASRVLRGAAAVELADLTVADLADYLPRTARRTAAEGATVWDPVLRELARRPDHPPAVALSTPLMVGLARANYGDATGRDPAELLDARRFPTAESIADHLLAGFVPTAYRRRPLDRAVGLDQRWSVEDATRWLRFLATHLDRRRTTDLAWWEFGTASGRWSRTLVLGLFAGVTAAVVDWLVEGVAAAFGVRIGVGSWFPSGLLVGVLGAALMVVSYAVTVGREVPAPLYLRISVWGGRRRLSAETGGRLRLGTLCGFVFGVCLGTAHRLLDVVTSRSASALGTWVFDAVAFGIVYAVGVGLVFRVLGMIETPVDLGSAGRPADLIRANRALLAGPALVLAPLFGCFIVAAAEVVDALDVGRPFGIDLDWAPSLVVAAGLVSAIAGAAGYVLGMTPWGHWLVFARVWLPLTGRLPWAVVAFLEDACRRGVLRQSGPYYQFRHARLQAHLAERDHDRGRADPGGQPATASGHLPPGNLV</sequence>
<reference evidence="4 5" key="1">
    <citation type="submission" date="2019-06" db="EMBL/GenBank/DDBJ databases">
        <title>Sequencing the genomes of 1000 actinobacteria strains.</title>
        <authorList>
            <person name="Klenk H.-P."/>
        </authorList>
    </citation>
    <scope>NUCLEOTIDE SEQUENCE [LARGE SCALE GENOMIC DNA]</scope>
    <source>
        <strain evidence="4 5">DSM 45456</strain>
    </source>
</reference>